<keyword evidence="4 7" id="KW-1133">Transmembrane helix</keyword>
<feature type="region of interest" description="Disordered" evidence="6">
    <location>
        <begin position="1"/>
        <end position="21"/>
    </location>
</feature>
<comment type="subcellular location">
    <subcellularLocation>
        <location evidence="1">Cell membrane</location>
        <topology evidence="1">Multi-pass membrane protein</topology>
    </subcellularLocation>
</comment>
<feature type="transmembrane region" description="Helical" evidence="7">
    <location>
        <begin position="261"/>
        <end position="284"/>
    </location>
</feature>
<dbReference type="AlphaFoldDB" id="A0A6J7JB38"/>
<feature type="transmembrane region" description="Helical" evidence="7">
    <location>
        <begin position="68"/>
        <end position="87"/>
    </location>
</feature>
<feature type="transmembrane region" description="Helical" evidence="7">
    <location>
        <begin position="357"/>
        <end position="377"/>
    </location>
</feature>
<organism evidence="8">
    <name type="scientific">freshwater metagenome</name>
    <dbReference type="NCBI Taxonomy" id="449393"/>
    <lineage>
        <taxon>unclassified sequences</taxon>
        <taxon>metagenomes</taxon>
        <taxon>ecological metagenomes</taxon>
    </lineage>
</organism>
<dbReference type="InterPro" id="IPR050367">
    <property type="entry name" value="APC_superfamily"/>
</dbReference>
<feature type="transmembrane region" description="Helical" evidence="7">
    <location>
        <begin position="304"/>
        <end position="326"/>
    </location>
</feature>
<feature type="transmembrane region" description="Helical" evidence="7">
    <location>
        <begin position="389"/>
        <end position="411"/>
    </location>
</feature>
<name>A0A6J7JB38_9ZZZZ</name>
<evidence type="ECO:0000256" key="1">
    <source>
        <dbReference type="ARBA" id="ARBA00004651"/>
    </source>
</evidence>
<feature type="transmembrane region" description="Helical" evidence="7">
    <location>
        <begin position="179"/>
        <end position="200"/>
    </location>
</feature>
<sequence>MSAVTAQNSTSPGAPQGAAPGEKGLKSNAIGFVSSVVIGVASTAPGYSLAASLGFVVAISGVGVQAPVIMIAAFIPMVLIASGYYWLNRADPDCGTTFSWATRAMGPSIGWVGGWAIIVADVIVMANLAQIAGLYSFLLFGVDDASTFLVTLVGVAFILAMTWICAIGIELNAKTQIGLLGAEIVTLALFAIVALVRVWTGDGIAASVDPSLSWFNPFELGSVSALTSGVLIAVFIYWGWDTTVAVNEETTDTGETPGRAAITSTLILVLTYVIVTVAAISFGGPDRLGKDESGDVLGLLANDVFGSSLLGKLVIIAVLTSAAASCQTTILPTARTALSMARAKAIPSKLGEVSPQYLTPIFATWLMGAVSVIWYVGLTLISENVLFDAIAALGLMIAFYYGLTGFACVVYYRRELLRSWRNLVFIGLAPLLGALMLTGVFVKSCIDLADPANSESGDSWLGLGPPLVIGVGFLLLGVLLMGIWRLGGHPEFFGRRRETADPALTVRL</sequence>
<keyword evidence="2" id="KW-1003">Cell membrane</keyword>
<dbReference type="PANTHER" id="PTHR42770:SF7">
    <property type="entry name" value="MEMBRANE PROTEIN"/>
    <property type="match status" value="1"/>
</dbReference>
<evidence type="ECO:0000256" key="3">
    <source>
        <dbReference type="ARBA" id="ARBA00022692"/>
    </source>
</evidence>
<protein>
    <submittedName>
        <fullName evidence="8">Unannotated protein</fullName>
    </submittedName>
</protein>
<evidence type="ECO:0000256" key="2">
    <source>
        <dbReference type="ARBA" id="ARBA00022475"/>
    </source>
</evidence>
<dbReference type="Gene3D" id="1.20.1740.10">
    <property type="entry name" value="Amino acid/polyamine transporter I"/>
    <property type="match status" value="1"/>
</dbReference>
<keyword evidence="5 7" id="KW-0472">Membrane</keyword>
<dbReference type="InterPro" id="IPR002293">
    <property type="entry name" value="AA/rel_permease1"/>
</dbReference>
<feature type="transmembrane region" description="Helical" evidence="7">
    <location>
        <begin position="423"/>
        <end position="442"/>
    </location>
</feature>
<dbReference type="PANTHER" id="PTHR42770">
    <property type="entry name" value="AMINO ACID TRANSPORTER-RELATED"/>
    <property type="match status" value="1"/>
</dbReference>
<feature type="transmembrane region" description="Helical" evidence="7">
    <location>
        <begin position="220"/>
        <end position="240"/>
    </location>
</feature>
<gene>
    <name evidence="8" type="ORF">UFOPK3674_01791</name>
</gene>
<evidence type="ECO:0000256" key="4">
    <source>
        <dbReference type="ARBA" id="ARBA00022989"/>
    </source>
</evidence>
<evidence type="ECO:0000256" key="5">
    <source>
        <dbReference type="ARBA" id="ARBA00023136"/>
    </source>
</evidence>
<feature type="transmembrane region" description="Helical" evidence="7">
    <location>
        <begin position="462"/>
        <end position="487"/>
    </location>
</feature>
<dbReference type="EMBL" id="CAFBMX010000009">
    <property type="protein sequence ID" value="CAB4940386.1"/>
    <property type="molecule type" value="Genomic_DNA"/>
</dbReference>
<dbReference type="PIRSF" id="PIRSF006060">
    <property type="entry name" value="AA_transporter"/>
    <property type="match status" value="1"/>
</dbReference>
<feature type="transmembrane region" description="Helical" evidence="7">
    <location>
        <begin position="108"/>
        <end position="128"/>
    </location>
</feature>
<accession>A0A6J7JB38</accession>
<proteinExistence type="predicted"/>
<dbReference type="Pfam" id="PF13520">
    <property type="entry name" value="AA_permease_2"/>
    <property type="match status" value="1"/>
</dbReference>
<evidence type="ECO:0000313" key="8">
    <source>
        <dbReference type="EMBL" id="CAB4940386.1"/>
    </source>
</evidence>
<dbReference type="GO" id="GO:0005886">
    <property type="term" value="C:plasma membrane"/>
    <property type="evidence" value="ECO:0007669"/>
    <property type="project" value="UniProtKB-SubCell"/>
</dbReference>
<feature type="transmembrane region" description="Helical" evidence="7">
    <location>
        <begin position="29"/>
        <end position="62"/>
    </location>
</feature>
<dbReference type="GO" id="GO:0022857">
    <property type="term" value="F:transmembrane transporter activity"/>
    <property type="evidence" value="ECO:0007669"/>
    <property type="project" value="InterPro"/>
</dbReference>
<evidence type="ECO:0000256" key="6">
    <source>
        <dbReference type="SAM" id="MobiDB-lite"/>
    </source>
</evidence>
<feature type="compositionally biased region" description="Polar residues" evidence="6">
    <location>
        <begin position="1"/>
        <end position="13"/>
    </location>
</feature>
<keyword evidence="3 7" id="KW-0812">Transmembrane</keyword>
<reference evidence="8" key="1">
    <citation type="submission" date="2020-05" db="EMBL/GenBank/DDBJ databases">
        <authorList>
            <person name="Chiriac C."/>
            <person name="Salcher M."/>
            <person name="Ghai R."/>
            <person name="Kavagutti S V."/>
        </authorList>
    </citation>
    <scope>NUCLEOTIDE SEQUENCE</scope>
</reference>
<feature type="transmembrane region" description="Helical" evidence="7">
    <location>
        <begin position="148"/>
        <end position="167"/>
    </location>
</feature>
<evidence type="ECO:0000256" key="7">
    <source>
        <dbReference type="SAM" id="Phobius"/>
    </source>
</evidence>